<sequence>MKRRDPNRRRLSVSSHFARLLHRIKDRDRRPTTSLWLLTEIPPPSPPKPTIKTEDESRGPHGVSSHFCRLLRQIKDQNRRPTTVDDSVRVDGASSVGLSALANDLFNVEISSQLITSFSFQFMNACDSS</sequence>
<accession>A0ABQ8DSU4</accession>
<reference evidence="2 3" key="1">
    <citation type="submission" date="2021-05" db="EMBL/GenBank/DDBJ databases">
        <title>Genome Assembly of Synthetic Allotetraploid Brassica napus Reveals Homoeologous Exchanges between Subgenomes.</title>
        <authorList>
            <person name="Davis J.T."/>
        </authorList>
    </citation>
    <scope>NUCLEOTIDE SEQUENCE [LARGE SCALE GENOMIC DNA]</scope>
    <source>
        <strain evidence="3">cv. Da-Ae</strain>
        <tissue evidence="2">Seedling</tissue>
    </source>
</reference>
<evidence type="ECO:0000256" key="1">
    <source>
        <dbReference type="SAM" id="MobiDB-lite"/>
    </source>
</evidence>
<keyword evidence="3" id="KW-1185">Reference proteome</keyword>
<name>A0ABQ8DSU4_BRANA</name>
<protein>
    <submittedName>
        <fullName evidence="2">Uncharacterized protein</fullName>
    </submittedName>
</protein>
<feature type="region of interest" description="Disordered" evidence="1">
    <location>
        <begin position="37"/>
        <end position="63"/>
    </location>
</feature>
<gene>
    <name evidence="2" type="ORF">HID58_009528</name>
</gene>
<organism evidence="2 3">
    <name type="scientific">Brassica napus</name>
    <name type="common">Rape</name>
    <dbReference type="NCBI Taxonomy" id="3708"/>
    <lineage>
        <taxon>Eukaryota</taxon>
        <taxon>Viridiplantae</taxon>
        <taxon>Streptophyta</taxon>
        <taxon>Embryophyta</taxon>
        <taxon>Tracheophyta</taxon>
        <taxon>Spermatophyta</taxon>
        <taxon>Magnoliopsida</taxon>
        <taxon>eudicotyledons</taxon>
        <taxon>Gunneridae</taxon>
        <taxon>Pentapetalae</taxon>
        <taxon>rosids</taxon>
        <taxon>malvids</taxon>
        <taxon>Brassicales</taxon>
        <taxon>Brassicaceae</taxon>
        <taxon>Brassiceae</taxon>
        <taxon>Brassica</taxon>
    </lineage>
</organism>
<comment type="caution">
    <text evidence="2">The sequence shown here is derived from an EMBL/GenBank/DDBJ whole genome shotgun (WGS) entry which is preliminary data.</text>
</comment>
<evidence type="ECO:0000313" key="2">
    <source>
        <dbReference type="EMBL" id="KAH0932411.1"/>
    </source>
</evidence>
<proteinExistence type="predicted"/>
<evidence type="ECO:0000313" key="3">
    <source>
        <dbReference type="Proteomes" id="UP000824890"/>
    </source>
</evidence>
<dbReference type="EMBL" id="JAGKQM010000003">
    <property type="protein sequence ID" value="KAH0932411.1"/>
    <property type="molecule type" value="Genomic_DNA"/>
</dbReference>
<dbReference type="Proteomes" id="UP000824890">
    <property type="component" value="Unassembled WGS sequence"/>
</dbReference>